<protein>
    <recommendedName>
        <fullName evidence="4">LDB19 N-terminal domain-containing protein</fullName>
    </recommendedName>
</protein>
<proteinExistence type="predicted"/>
<evidence type="ECO:0008006" key="4">
    <source>
        <dbReference type="Google" id="ProtNLM"/>
    </source>
</evidence>
<name>A0A9W9GD49_9EURO</name>
<gene>
    <name evidence="2" type="ORF">N7456_000969</name>
</gene>
<keyword evidence="3" id="KW-1185">Reference proteome</keyword>
<reference evidence="2" key="1">
    <citation type="submission" date="2022-11" db="EMBL/GenBank/DDBJ databases">
        <authorList>
            <person name="Petersen C."/>
        </authorList>
    </citation>
    <scope>NUCLEOTIDE SEQUENCE</scope>
    <source>
        <strain evidence="2">IBT 30069</strain>
    </source>
</reference>
<evidence type="ECO:0000256" key="1">
    <source>
        <dbReference type="SAM" id="MobiDB-lite"/>
    </source>
</evidence>
<reference evidence="2" key="2">
    <citation type="journal article" date="2023" name="IMA Fungus">
        <title>Comparative genomic study of the Penicillium genus elucidates a diverse pangenome and 15 lateral gene transfer events.</title>
        <authorList>
            <person name="Petersen C."/>
            <person name="Sorensen T."/>
            <person name="Nielsen M.R."/>
            <person name="Sondergaard T.E."/>
            <person name="Sorensen J.L."/>
            <person name="Fitzpatrick D.A."/>
            <person name="Frisvad J.C."/>
            <person name="Nielsen K.L."/>
        </authorList>
    </citation>
    <scope>NUCLEOTIDE SEQUENCE</scope>
    <source>
        <strain evidence="2">IBT 30069</strain>
    </source>
</reference>
<comment type="caution">
    <text evidence="2">The sequence shown here is derived from an EMBL/GenBank/DDBJ whole genome shotgun (WGS) entry which is preliminary data.</text>
</comment>
<evidence type="ECO:0000313" key="3">
    <source>
        <dbReference type="Proteomes" id="UP001149165"/>
    </source>
</evidence>
<dbReference type="AlphaFoldDB" id="A0A9W9GD49"/>
<feature type="region of interest" description="Disordered" evidence="1">
    <location>
        <begin position="412"/>
        <end position="431"/>
    </location>
</feature>
<organism evidence="2 3">
    <name type="scientific">Penicillium angulare</name>
    <dbReference type="NCBI Taxonomy" id="116970"/>
    <lineage>
        <taxon>Eukaryota</taxon>
        <taxon>Fungi</taxon>
        <taxon>Dikarya</taxon>
        <taxon>Ascomycota</taxon>
        <taxon>Pezizomycotina</taxon>
        <taxon>Eurotiomycetes</taxon>
        <taxon>Eurotiomycetidae</taxon>
        <taxon>Eurotiales</taxon>
        <taxon>Aspergillaceae</taxon>
        <taxon>Penicillium</taxon>
    </lineage>
</organism>
<sequence>MTSIQLKLEIPEKHEIYSNKLDGNYSRPLTGSLVISSNTHAEVASLNQVKIYLVRVLTEKHTKGTGGSQPLLQRFNRLITTTPKSSPSAIAKQNCSIIESLALHVPRLGPESQVGYSPENGRIYKIPFHIPIPANIPGTEKTALGDISYCMVASTSTIDGKNLNTSCDTQLVRRVTQDSPSVQHTRGYPKSSLIRKMALTQHLTANAKSGIPISLEIFVPPWNPPERHTEYNCIAVRGIRWRIEELSKVLTQVDCDEQGYSETMPIEENVSTREIHSGFQKGYWRILPRPVTASHSAKDDDDEDWSIEVPFKLDISNPEIETIAPEIDLSCYDSNFPSADQLTSQQSRFTTTHPGLMITVEHRVKFDILMSEDTFDAETHSMVDRKPLRTALNASFPLQIIDRAGGNCAESLDRDNPPLYEDVPISSPDYV</sequence>
<dbReference type="OrthoDB" id="3922101at2759"/>
<dbReference type="Proteomes" id="UP001149165">
    <property type="component" value="Unassembled WGS sequence"/>
</dbReference>
<evidence type="ECO:0000313" key="2">
    <source>
        <dbReference type="EMBL" id="KAJ5116621.1"/>
    </source>
</evidence>
<accession>A0A9W9GD49</accession>
<dbReference type="EMBL" id="JAPQKH010000001">
    <property type="protein sequence ID" value="KAJ5116621.1"/>
    <property type="molecule type" value="Genomic_DNA"/>
</dbReference>